<dbReference type="InterPro" id="IPR049625">
    <property type="entry name" value="Glyco_transf_61_cat"/>
</dbReference>
<evidence type="ECO:0000313" key="10">
    <source>
        <dbReference type="EMBL" id="KAG6381883.1"/>
    </source>
</evidence>
<evidence type="ECO:0000256" key="5">
    <source>
        <dbReference type="ARBA" id="ARBA00022989"/>
    </source>
</evidence>
<evidence type="ECO:0000256" key="1">
    <source>
        <dbReference type="ARBA" id="ARBA00004167"/>
    </source>
</evidence>
<evidence type="ECO:0000256" key="2">
    <source>
        <dbReference type="ARBA" id="ARBA00022676"/>
    </source>
</evidence>
<sequence length="446" mass="50414">MLKQTASAPSRRECLLLALLLIALLSLTRAGIDVQDSDASHLIPETESAPQDVQVPTTESEHWRTRVTWTPKQVPPTTVVSHVPGWTIFDNLFLLNGTVFVVSDDPESVPDRNTITSTGMKVQNGAEAVAARLPTDREFRVVTTDEAQELFGTSALLIDGTTWILNDPPQFITHYYHWSAELFWGFWRTYSSLDPSISTNGLSSLPAPRRIWFVHTDADHWKDYASMNQWVLRSVFPSITAEYSADWQDRAEMGHPLILDRVIFTDRSAAMKGQEYMRTGRIASEPFTLSGGVHWWNLIRGAVTKFSGLDTDFDQGLKPVITYISRQEWGGRRKLIQEDHENLVKELYKLRDQHGVEVNVVSMDKLSHAEQFRLAARTTIMMGVHGNGLTALVWMKPSPKSTVIEFFYPEGFAHDYEYTSRMLGMVHYGVWNNKCVLSSIVAASAH</sequence>
<keyword evidence="7" id="KW-0325">Glycoprotein</keyword>
<keyword evidence="6" id="KW-0472">Membrane</keyword>
<name>A0A8I2Z2Y4_9AGAM</name>
<keyword evidence="3" id="KW-0808">Transferase</keyword>
<dbReference type="Pfam" id="PF04577">
    <property type="entry name" value="Glyco_transf_61"/>
    <property type="match status" value="1"/>
</dbReference>
<dbReference type="GO" id="GO:0097363">
    <property type="term" value="F:protein O-acetylglucosaminyltransferase activity"/>
    <property type="evidence" value="ECO:0007669"/>
    <property type="project" value="TreeGrafter"/>
</dbReference>
<keyword evidence="4" id="KW-0812">Transmembrane</keyword>
<organism evidence="10 11">
    <name type="scientific">Boletus reticuloceps</name>
    <dbReference type="NCBI Taxonomy" id="495285"/>
    <lineage>
        <taxon>Eukaryota</taxon>
        <taxon>Fungi</taxon>
        <taxon>Dikarya</taxon>
        <taxon>Basidiomycota</taxon>
        <taxon>Agaricomycotina</taxon>
        <taxon>Agaricomycetes</taxon>
        <taxon>Agaricomycetidae</taxon>
        <taxon>Boletales</taxon>
        <taxon>Boletineae</taxon>
        <taxon>Boletaceae</taxon>
        <taxon>Boletoideae</taxon>
        <taxon>Boletus</taxon>
    </lineage>
</organism>
<evidence type="ECO:0000256" key="7">
    <source>
        <dbReference type="ARBA" id="ARBA00023180"/>
    </source>
</evidence>
<feature type="domain" description="Glycosyltransferase 61 catalytic" evidence="9">
    <location>
        <begin position="294"/>
        <end position="398"/>
    </location>
</feature>
<keyword evidence="5" id="KW-1133">Transmembrane helix</keyword>
<dbReference type="GO" id="GO:0005783">
    <property type="term" value="C:endoplasmic reticulum"/>
    <property type="evidence" value="ECO:0007669"/>
    <property type="project" value="TreeGrafter"/>
</dbReference>
<evidence type="ECO:0000256" key="6">
    <source>
        <dbReference type="ARBA" id="ARBA00023136"/>
    </source>
</evidence>
<gene>
    <name evidence="10" type="ORF">JVT61DRAFT_500</name>
</gene>
<dbReference type="OrthoDB" id="529273at2759"/>
<dbReference type="EMBL" id="JAGFBS010000001">
    <property type="protein sequence ID" value="KAG6381883.1"/>
    <property type="molecule type" value="Genomic_DNA"/>
</dbReference>
<comment type="caution">
    <text evidence="10">The sequence shown here is derived from an EMBL/GenBank/DDBJ whole genome shotgun (WGS) entry which is preliminary data.</text>
</comment>
<evidence type="ECO:0000256" key="3">
    <source>
        <dbReference type="ARBA" id="ARBA00022679"/>
    </source>
</evidence>
<dbReference type="InterPro" id="IPR007657">
    <property type="entry name" value="Glycosyltransferase_61"/>
</dbReference>
<dbReference type="PANTHER" id="PTHR20961">
    <property type="entry name" value="GLYCOSYLTRANSFERASE"/>
    <property type="match status" value="1"/>
</dbReference>
<dbReference type="AlphaFoldDB" id="A0A8I2Z2Y4"/>
<protein>
    <recommendedName>
        <fullName evidence="9">Glycosyltransferase 61 catalytic domain-containing protein</fullName>
    </recommendedName>
</protein>
<dbReference type="PANTHER" id="PTHR20961:SF38">
    <property type="entry name" value="PROTEIN O-LINKED-MANNOSE BETA-1,4-N-ACETYLGLUCOSAMINYLTRANSFERASE 2"/>
    <property type="match status" value="1"/>
</dbReference>
<dbReference type="GO" id="GO:0035269">
    <property type="term" value="P:protein O-linked glycosylation via mannose"/>
    <property type="evidence" value="ECO:0007669"/>
    <property type="project" value="TreeGrafter"/>
</dbReference>
<accession>A0A8I2Z2Y4</accession>
<keyword evidence="8" id="KW-0732">Signal</keyword>
<evidence type="ECO:0000259" key="9">
    <source>
        <dbReference type="Pfam" id="PF04577"/>
    </source>
</evidence>
<dbReference type="GO" id="GO:0016020">
    <property type="term" value="C:membrane"/>
    <property type="evidence" value="ECO:0007669"/>
    <property type="project" value="UniProtKB-SubCell"/>
</dbReference>
<dbReference type="Proteomes" id="UP000683000">
    <property type="component" value="Unassembled WGS sequence"/>
</dbReference>
<keyword evidence="11" id="KW-1185">Reference proteome</keyword>
<reference evidence="10" key="1">
    <citation type="submission" date="2021-03" db="EMBL/GenBank/DDBJ databases">
        <title>Evolutionary innovations through gain and loss of genes in the ectomycorrhizal Boletales.</title>
        <authorList>
            <person name="Wu G."/>
            <person name="Miyauchi S."/>
            <person name="Morin E."/>
            <person name="Yang Z.-L."/>
            <person name="Xu J."/>
            <person name="Martin F.M."/>
        </authorList>
    </citation>
    <scope>NUCLEOTIDE SEQUENCE</scope>
    <source>
        <strain evidence="10">BR01</strain>
    </source>
</reference>
<keyword evidence="2" id="KW-0328">Glycosyltransferase</keyword>
<evidence type="ECO:0000256" key="8">
    <source>
        <dbReference type="SAM" id="SignalP"/>
    </source>
</evidence>
<feature type="chain" id="PRO_5034635826" description="Glycosyltransferase 61 catalytic domain-containing protein" evidence="8">
    <location>
        <begin position="31"/>
        <end position="446"/>
    </location>
</feature>
<feature type="signal peptide" evidence="8">
    <location>
        <begin position="1"/>
        <end position="30"/>
    </location>
</feature>
<comment type="subcellular location">
    <subcellularLocation>
        <location evidence="1">Membrane</location>
        <topology evidence="1">Single-pass membrane protein</topology>
    </subcellularLocation>
</comment>
<proteinExistence type="predicted"/>
<evidence type="ECO:0000256" key="4">
    <source>
        <dbReference type="ARBA" id="ARBA00022692"/>
    </source>
</evidence>
<evidence type="ECO:0000313" key="11">
    <source>
        <dbReference type="Proteomes" id="UP000683000"/>
    </source>
</evidence>